<reference evidence="1 2" key="1">
    <citation type="submission" date="2024-10" db="EMBL/GenBank/DDBJ databases">
        <title>The Natural Products Discovery Center: Release of the First 8490 Sequenced Strains for Exploring Actinobacteria Biosynthetic Diversity.</title>
        <authorList>
            <person name="Kalkreuter E."/>
            <person name="Kautsar S.A."/>
            <person name="Yang D."/>
            <person name="Bader C.D."/>
            <person name="Teijaro C.N."/>
            <person name="Fluegel L."/>
            <person name="Davis C.M."/>
            <person name="Simpson J.R."/>
            <person name="Lauterbach L."/>
            <person name="Steele A.D."/>
            <person name="Gui C."/>
            <person name="Meng S."/>
            <person name="Li G."/>
            <person name="Viehrig K."/>
            <person name="Ye F."/>
            <person name="Su P."/>
            <person name="Kiefer A.F."/>
            <person name="Nichols A."/>
            <person name="Cepeda A.J."/>
            <person name="Yan W."/>
            <person name="Fan B."/>
            <person name="Jiang Y."/>
            <person name="Adhikari A."/>
            <person name="Zheng C.-J."/>
            <person name="Schuster L."/>
            <person name="Cowan T.M."/>
            <person name="Smanski M.J."/>
            <person name="Chevrette M.G."/>
            <person name="De Carvalho L.P.S."/>
            <person name="Shen B."/>
        </authorList>
    </citation>
    <scope>NUCLEOTIDE SEQUENCE [LARGE SCALE GENOMIC DNA]</scope>
    <source>
        <strain evidence="1 2">NPDC012540</strain>
    </source>
</reference>
<dbReference type="EMBL" id="JBIBEG010000002">
    <property type="protein sequence ID" value="MFF5895756.1"/>
    <property type="molecule type" value="Genomic_DNA"/>
</dbReference>
<gene>
    <name evidence="1" type="ORF">ACFY8O_07485</name>
</gene>
<dbReference type="CDD" id="cd16387">
    <property type="entry name" value="ParB_N_Srx"/>
    <property type="match status" value="1"/>
</dbReference>
<accession>A0ABW6X2T8</accession>
<evidence type="ECO:0000313" key="2">
    <source>
        <dbReference type="Proteomes" id="UP001602322"/>
    </source>
</evidence>
<organism evidence="1 2">
    <name type="scientific">Streptomyces argenteolus</name>
    <dbReference type="NCBI Taxonomy" id="67274"/>
    <lineage>
        <taxon>Bacteria</taxon>
        <taxon>Bacillati</taxon>
        <taxon>Actinomycetota</taxon>
        <taxon>Actinomycetes</taxon>
        <taxon>Kitasatosporales</taxon>
        <taxon>Streptomycetaceae</taxon>
        <taxon>Streptomyces</taxon>
    </lineage>
</organism>
<protein>
    <submittedName>
        <fullName evidence="1">DUF6551 family protein</fullName>
    </submittedName>
</protein>
<name>A0ABW6X2T8_9ACTN</name>
<dbReference type="SUPFAM" id="SSF110849">
    <property type="entry name" value="ParB/Sulfiredoxin"/>
    <property type="match status" value="1"/>
</dbReference>
<proteinExistence type="predicted"/>
<evidence type="ECO:0000313" key="1">
    <source>
        <dbReference type="EMBL" id="MFF5895756.1"/>
    </source>
</evidence>
<comment type="caution">
    <text evidence="1">The sequence shown here is derived from an EMBL/GenBank/DDBJ whole genome shotgun (WGS) entry which is preliminary data.</text>
</comment>
<dbReference type="Pfam" id="PF20188">
    <property type="entry name" value="DUF6551"/>
    <property type="match status" value="1"/>
</dbReference>
<dbReference type="InterPro" id="IPR046681">
    <property type="entry name" value="DUF6551"/>
</dbReference>
<dbReference type="RefSeq" id="WP_145801311.1">
    <property type="nucleotide sequence ID" value="NZ_JBIBEG010000002.1"/>
</dbReference>
<dbReference type="Proteomes" id="UP001602322">
    <property type="component" value="Unassembled WGS sequence"/>
</dbReference>
<keyword evidence="2" id="KW-1185">Reference proteome</keyword>
<sequence>MAKKYAYTLPQHRVEHGVSIPVDELMIDDKAQRTLNEPRARSMANNLVPEALGTIVVSQRSDGLRYIVDGMHRWHASKLTGIAELVAEVHHGLDQQEEAILFLIKNRESSKPTPLDEYRIGLTAGLPLFVDTESALQARGLSMGSTGTNTVGAVAGVLRITDLYGPHVLERTLKVAEVAWGRTKETWDGMLLGGIGMFLGRHGDEVEDGPLAAKIGKKDPAFRWRANITALASAGGTRHSGTGSRVSTCYTLIVTEWNKGKRTENRIDA</sequence>
<dbReference type="InterPro" id="IPR036086">
    <property type="entry name" value="ParB/Sulfiredoxin_sf"/>
</dbReference>